<keyword evidence="2" id="KW-1185">Reference proteome</keyword>
<name>A0A8X6VJM5_TRICX</name>
<accession>A0A8X6VJM5</accession>
<gene>
    <name evidence="1" type="ORF">TNCV_1946631</name>
</gene>
<dbReference type="EMBL" id="BMAU01021294">
    <property type="protein sequence ID" value="GFY10118.1"/>
    <property type="molecule type" value="Genomic_DNA"/>
</dbReference>
<proteinExistence type="predicted"/>
<evidence type="ECO:0000313" key="1">
    <source>
        <dbReference type="EMBL" id="GFY10118.1"/>
    </source>
</evidence>
<dbReference type="Proteomes" id="UP000887159">
    <property type="component" value="Unassembled WGS sequence"/>
</dbReference>
<reference evidence="1" key="1">
    <citation type="submission" date="2020-08" db="EMBL/GenBank/DDBJ databases">
        <title>Multicomponent nature underlies the extraordinary mechanical properties of spider dragline silk.</title>
        <authorList>
            <person name="Kono N."/>
            <person name="Nakamura H."/>
            <person name="Mori M."/>
            <person name="Yoshida Y."/>
            <person name="Ohtoshi R."/>
            <person name="Malay A.D."/>
            <person name="Moran D.A.P."/>
            <person name="Tomita M."/>
            <person name="Numata K."/>
            <person name="Arakawa K."/>
        </authorList>
    </citation>
    <scope>NUCLEOTIDE SEQUENCE</scope>
</reference>
<organism evidence="1 2">
    <name type="scientific">Trichonephila clavipes</name>
    <name type="common">Golden silk orbweaver</name>
    <name type="synonym">Nephila clavipes</name>
    <dbReference type="NCBI Taxonomy" id="2585209"/>
    <lineage>
        <taxon>Eukaryota</taxon>
        <taxon>Metazoa</taxon>
        <taxon>Ecdysozoa</taxon>
        <taxon>Arthropoda</taxon>
        <taxon>Chelicerata</taxon>
        <taxon>Arachnida</taxon>
        <taxon>Araneae</taxon>
        <taxon>Araneomorphae</taxon>
        <taxon>Entelegynae</taxon>
        <taxon>Araneoidea</taxon>
        <taxon>Nephilidae</taxon>
        <taxon>Trichonephila</taxon>
    </lineage>
</organism>
<evidence type="ECO:0000313" key="2">
    <source>
        <dbReference type="Proteomes" id="UP000887159"/>
    </source>
</evidence>
<sequence>MHVKSFESSNILPLVWYLGEGFQLRCSPRHLTIVQNYEHNRFNLLRIIRCPLVPSDTVCRRVELLQGAIALFTLDWKTTGIYAANGMMNGGLGYRNGTTLCSLTNPTFACNITTVGFKFEDTVLKGC</sequence>
<dbReference type="AlphaFoldDB" id="A0A8X6VJM5"/>
<protein>
    <submittedName>
        <fullName evidence="1">Uncharacterized protein</fullName>
    </submittedName>
</protein>
<comment type="caution">
    <text evidence="1">The sequence shown here is derived from an EMBL/GenBank/DDBJ whole genome shotgun (WGS) entry which is preliminary data.</text>
</comment>